<dbReference type="Proteomes" id="UP001500973">
    <property type="component" value="Unassembled WGS sequence"/>
</dbReference>
<reference evidence="3" key="1">
    <citation type="journal article" date="2019" name="Int. J. Syst. Evol. Microbiol.">
        <title>The Global Catalogue of Microorganisms (GCM) 10K type strain sequencing project: providing services to taxonomists for standard genome sequencing and annotation.</title>
        <authorList>
            <consortium name="The Broad Institute Genomics Platform"/>
            <consortium name="The Broad Institute Genome Sequencing Center for Infectious Disease"/>
            <person name="Wu L."/>
            <person name="Ma J."/>
        </authorList>
    </citation>
    <scope>NUCLEOTIDE SEQUENCE [LARGE SCALE GENOMIC DNA]</scope>
    <source>
        <strain evidence="3">JCM 11756</strain>
    </source>
</reference>
<dbReference type="InterPro" id="IPR027275">
    <property type="entry name" value="PRC-brl_dom"/>
</dbReference>
<name>A0ABP4JJA1_9ACTN</name>
<gene>
    <name evidence="2" type="ORF">GCM10009601_26480</name>
</gene>
<organism evidence="2 3">
    <name type="scientific">Streptomyces thermospinosisporus</name>
    <dbReference type="NCBI Taxonomy" id="161482"/>
    <lineage>
        <taxon>Bacteria</taxon>
        <taxon>Bacillati</taxon>
        <taxon>Actinomycetota</taxon>
        <taxon>Actinomycetes</taxon>
        <taxon>Kitasatosporales</taxon>
        <taxon>Streptomycetaceae</taxon>
        <taxon>Streptomyces</taxon>
    </lineage>
</organism>
<sequence>MILFSRVRGLPVLTDGDARRLGAVRALAVDAGAGTVTQVRIRRGLLRRETVTPWRDVIAVTEDRVVVRTDTGEEAGTGGTERGTRQRDLLGCRVLTETGEERGTVLDAALDPVTGRIETIRTSLAELRADRMLGLGDHALVVRAARADRI</sequence>
<feature type="domain" description="PRC-barrel" evidence="1">
    <location>
        <begin position="2"/>
        <end position="72"/>
    </location>
</feature>
<accession>A0ABP4JJA1</accession>
<dbReference type="Pfam" id="PF05239">
    <property type="entry name" value="PRC"/>
    <property type="match status" value="2"/>
</dbReference>
<dbReference type="EMBL" id="BAAAIZ010000033">
    <property type="protein sequence ID" value="GAA1423381.1"/>
    <property type="molecule type" value="Genomic_DNA"/>
</dbReference>
<dbReference type="InterPro" id="IPR011033">
    <property type="entry name" value="PRC_barrel-like_sf"/>
</dbReference>
<evidence type="ECO:0000313" key="2">
    <source>
        <dbReference type="EMBL" id="GAA1423381.1"/>
    </source>
</evidence>
<proteinExistence type="predicted"/>
<evidence type="ECO:0000259" key="1">
    <source>
        <dbReference type="Pfam" id="PF05239"/>
    </source>
</evidence>
<protein>
    <recommendedName>
        <fullName evidence="1">PRC-barrel domain-containing protein</fullName>
    </recommendedName>
</protein>
<evidence type="ECO:0000313" key="3">
    <source>
        <dbReference type="Proteomes" id="UP001500973"/>
    </source>
</evidence>
<dbReference type="SUPFAM" id="SSF50346">
    <property type="entry name" value="PRC-barrel domain"/>
    <property type="match status" value="2"/>
</dbReference>
<dbReference type="RefSeq" id="WP_344012692.1">
    <property type="nucleotide sequence ID" value="NZ_BAAAIZ010000033.1"/>
</dbReference>
<dbReference type="Gene3D" id="2.30.30.240">
    <property type="entry name" value="PRC-barrel domain"/>
    <property type="match status" value="2"/>
</dbReference>
<comment type="caution">
    <text evidence="2">The sequence shown here is derived from an EMBL/GenBank/DDBJ whole genome shotgun (WGS) entry which is preliminary data.</text>
</comment>
<keyword evidence="3" id="KW-1185">Reference proteome</keyword>
<feature type="domain" description="PRC-barrel" evidence="1">
    <location>
        <begin position="85"/>
        <end position="124"/>
    </location>
</feature>